<reference evidence="1" key="1">
    <citation type="submission" date="2021-02" db="EMBL/GenBank/DDBJ databases">
        <title>Natrosporangium hydrolyticum gen. nov., sp. nov, a haloalkaliphilic actinobacterium from a soda solonchak soil.</title>
        <authorList>
            <person name="Sorokin D.Y."/>
            <person name="Khijniak T.V."/>
            <person name="Zakharycheva A.P."/>
            <person name="Boueva O.V."/>
            <person name="Ariskina E.V."/>
            <person name="Hahnke R.L."/>
            <person name="Bunk B."/>
            <person name="Sproer C."/>
            <person name="Schumann P."/>
            <person name="Evtushenko L.I."/>
            <person name="Kublanov I.V."/>
        </authorList>
    </citation>
    <scope>NUCLEOTIDE SEQUENCE</scope>
    <source>
        <strain evidence="1">DSM 106523</strain>
    </source>
</reference>
<organism evidence="1 2">
    <name type="scientific">Natronosporangium hydrolyticum</name>
    <dbReference type="NCBI Taxonomy" id="2811111"/>
    <lineage>
        <taxon>Bacteria</taxon>
        <taxon>Bacillati</taxon>
        <taxon>Actinomycetota</taxon>
        <taxon>Actinomycetes</taxon>
        <taxon>Micromonosporales</taxon>
        <taxon>Micromonosporaceae</taxon>
        <taxon>Natronosporangium</taxon>
    </lineage>
</organism>
<dbReference type="Proteomes" id="UP000662857">
    <property type="component" value="Chromosome"/>
</dbReference>
<dbReference type="RefSeq" id="WP_239677497.1">
    <property type="nucleotide sequence ID" value="NZ_CP070499.1"/>
</dbReference>
<protein>
    <submittedName>
        <fullName evidence="1">Uncharacterized protein</fullName>
    </submittedName>
</protein>
<dbReference type="AlphaFoldDB" id="A0A895YC11"/>
<dbReference type="KEGG" id="nhy:JQS43_02840"/>
<evidence type="ECO:0000313" key="1">
    <source>
        <dbReference type="EMBL" id="QSB15317.1"/>
    </source>
</evidence>
<keyword evidence="2" id="KW-1185">Reference proteome</keyword>
<gene>
    <name evidence="1" type="ORF">JQS43_02840</name>
</gene>
<sequence length="100" mass="10929">MPGHVRVNNTVNVVGDDVSTSAQNIRRIGDDMYSHLRGLVSAGLLRGEGIEQALTASHQRWNAACNDFADAEQRFGEQCHNTYANTMATDLRCGGYFNAV</sequence>
<dbReference type="EMBL" id="CP070499">
    <property type="protein sequence ID" value="QSB15317.1"/>
    <property type="molecule type" value="Genomic_DNA"/>
</dbReference>
<name>A0A895YC11_9ACTN</name>
<proteinExistence type="predicted"/>
<accession>A0A895YC11</accession>
<evidence type="ECO:0000313" key="2">
    <source>
        <dbReference type="Proteomes" id="UP000662857"/>
    </source>
</evidence>